<feature type="active site" description="Proton acceptor" evidence="8">
    <location>
        <position position="19"/>
    </location>
</feature>
<protein>
    <recommendedName>
        <fullName evidence="7 8">Peptidyl-tRNA hydrolase</fullName>
        <shortName evidence="8">Pth</shortName>
        <ecNumber evidence="1 8">3.1.1.29</ecNumber>
    </recommendedName>
</protein>
<name>A0A559K3U3_9BACL</name>
<evidence type="ECO:0000256" key="9">
    <source>
        <dbReference type="RuleBase" id="RU000673"/>
    </source>
</evidence>
<evidence type="ECO:0000256" key="1">
    <source>
        <dbReference type="ARBA" id="ARBA00013260"/>
    </source>
</evidence>
<comment type="subunit">
    <text evidence="8">Monomer.</text>
</comment>
<feature type="binding site" evidence="8">
    <location>
        <position position="112"/>
    </location>
    <ligand>
        <name>tRNA</name>
        <dbReference type="ChEBI" id="CHEBI:17843"/>
    </ligand>
</feature>
<dbReference type="Pfam" id="PF01195">
    <property type="entry name" value="Pept_tRNA_hydro"/>
    <property type="match status" value="1"/>
</dbReference>
<dbReference type="PANTHER" id="PTHR17224">
    <property type="entry name" value="PEPTIDYL-TRNA HYDROLASE"/>
    <property type="match status" value="1"/>
</dbReference>
<dbReference type="AlphaFoldDB" id="A0A559K3U3"/>
<dbReference type="HAMAP" id="MF_00083">
    <property type="entry name" value="Pept_tRNA_hydro_bact"/>
    <property type="match status" value="1"/>
</dbReference>
<evidence type="ECO:0000256" key="2">
    <source>
        <dbReference type="ARBA" id="ARBA00022555"/>
    </source>
</evidence>
<evidence type="ECO:0000256" key="7">
    <source>
        <dbReference type="ARBA" id="ARBA00050038"/>
    </source>
</evidence>
<dbReference type="PROSITE" id="PS01195">
    <property type="entry name" value="PEPT_TRNA_HYDROL_1"/>
    <property type="match status" value="1"/>
</dbReference>
<keyword evidence="12" id="KW-1185">Reference proteome</keyword>
<reference evidence="11 12" key="1">
    <citation type="submission" date="2019-07" db="EMBL/GenBank/DDBJ databases">
        <authorList>
            <person name="Kim J."/>
        </authorList>
    </citation>
    <scope>NUCLEOTIDE SEQUENCE [LARGE SCALE GENOMIC DNA]</scope>
    <source>
        <strain evidence="11 12">JC52</strain>
    </source>
</reference>
<dbReference type="GO" id="GO:0072344">
    <property type="term" value="P:rescue of stalled ribosome"/>
    <property type="evidence" value="ECO:0007669"/>
    <property type="project" value="UniProtKB-UniRule"/>
</dbReference>
<dbReference type="PANTHER" id="PTHR17224:SF1">
    <property type="entry name" value="PEPTIDYL-TRNA HYDROLASE"/>
    <property type="match status" value="1"/>
</dbReference>
<dbReference type="CDD" id="cd00462">
    <property type="entry name" value="PTH"/>
    <property type="match status" value="1"/>
</dbReference>
<dbReference type="InterPro" id="IPR036416">
    <property type="entry name" value="Pept_tRNA_hydro_sf"/>
</dbReference>
<dbReference type="InterPro" id="IPR001328">
    <property type="entry name" value="Pept_tRNA_hydro"/>
</dbReference>
<organism evidence="11 12">
    <name type="scientific">Paenibacillus cremeus</name>
    <dbReference type="NCBI Taxonomy" id="2163881"/>
    <lineage>
        <taxon>Bacteria</taxon>
        <taxon>Bacillati</taxon>
        <taxon>Bacillota</taxon>
        <taxon>Bacilli</taxon>
        <taxon>Bacillales</taxon>
        <taxon>Paenibacillaceae</taxon>
        <taxon>Paenibacillus</taxon>
    </lineage>
</organism>
<dbReference type="Proteomes" id="UP000317036">
    <property type="component" value="Unassembled WGS sequence"/>
</dbReference>
<dbReference type="InterPro" id="IPR018171">
    <property type="entry name" value="Pept_tRNA_hydro_CS"/>
</dbReference>
<dbReference type="SUPFAM" id="SSF53178">
    <property type="entry name" value="Peptidyl-tRNA hydrolase-like"/>
    <property type="match status" value="1"/>
</dbReference>
<comment type="function">
    <text evidence="8">Hydrolyzes ribosome-free peptidyl-tRNAs (with 1 or more amino acids incorporated), which drop off the ribosome during protein synthesis, or as a result of ribosome stalling.</text>
</comment>
<dbReference type="PROSITE" id="PS01196">
    <property type="entry name" value="PEPT_TRNA_HYDROL_2"/>
    <property type="match status" value="1"/>
</dbReference>
<feature type="site" description="Discriminates between blocked and unblocked aminoacyl-tRNA" evidence="8">
    <location>
        <position position="9"/>
    </location>
</feature>
<keyword evidence="8" id="KW-0963">Cytoplasm</keyword>
<dbReference type="EC" id="3.1.1.29" evidence="1 8"/>
<dbReference type="RefSeq" id="WP_144853148.1">
    <property type="nucleotide sequence ID" value="NZ_VNJI01000048.1"/>
</dbReference>
<gene>
    <name evidence="8" type="primary">pth</name>
    <name evidence="11" type="ORF">FPZ49_27380</name>
</gene>
<evidence type="ECO:0000256" key="10">
    <source>
        <dbReference type="RuleBase" id="RU004320"/>
    </source>
</evidence>
<feature type="site" description="Stabilizes the basic form of H active site to accept a proton" evidence="8">
    <location>
        <position position="91"/>
    </location>
</feature>
<feature type="binding site" evidence="8">
    <location>
        <position position="64"/>
    </location>
    <ligand>
        <name>tRNA</name>
        <dbReference type="ChEBI" id="CHEBI:17843"/>
    </ligand>
</feature>
<keyword evidence="4 8" id="KW-0694">RNA-binding</keyword>
<dbReference type="GO" id="GO:0000049">
    <property type="term" value="F:tRNA binding"/>
    <property type="evidence" value="ECO:0007669"/>
    <property type="project" value="UniProtKB-UniRule"/>
</dbReference>
<dbReference type="EMBL" id="VNJI01000048">
    <property type="protein sequence ID" value="TVY06802.1"/>
    <property type="molecule type" value="Genomic_DNA"/>
</dbReference>
<dbReference type="OrthoDB" id="9800507at2"/>
<dbReference type="FunFam" id="3.40.50.1470:FF:000001">
    <property type="entry name" value="Peptidyl-tRNA hydrolase"/>
    <property type="match status" value="1"/>
</dbReference>
<accession>A0A559K3U3</accession>
<proteinExistence type="inferred from homology"/>
<evidence type="ECO:0000256" key="3">
    <source>
        <dbReference type="ARBA" id="ARBA00022801"/>
    </source>
</evidence>
<dbReference type="Gene3D" id="3.40.50.1470">
    <property type="entry name" value="Peptidyl-tRNA hydrolase"/>
    <property type="match status" value="1"/>
</dbReference>
<dbReference type="GO" id="GO:0004045">
    <property type="term" value="F:peptidyl-tRNA hydrolase activity"/>
    <property type="evidence" value="ECO:0007669"/>
    <property type="project" value="UniProtKB-UniRule"/>
</dbReference>
<keyword evidence="3 8" id="KW-0378">Hydrolase</keyword>
<comment type="caution">
    <text evidence="11">The sequence shown here is derived from an EMBL/GenBank/DDBJ whole genome shotgun (WGS) entry which is preliminary data.</text>
</comment>
<evidence type="ECO:0000256" key="5">
    <source>
        <dbReference type="ARBA" id="ARBA00038063"/>
    </source>
</evidence>
<comment type="similarity">
    <text evidence="5 8 10">Belongs to the PTH family.</text>
</comment>
<feature type="binding site" evidence="8">
    <location>
        <position position="66"/>
    </location>
    <ligand>
        <name>tRNA</name>
        <dbReference type="ChEBI" id="CHEBI:17843"/>
    </ligand>
</feature>
<comment type="function">
    <text evidence="8">Catalyzes the release of premature peptidyl moieties from peptidyl-tRNA molecules trapped in stalled 50S ribosomal subunits, and thus maintains levels of free tRNAs and 50S ribosomes.</text>
</comment>
<evidence type="ECO:0000256" key="8">
    <source>
        <dbReference type="HAMAP-Rule" id="MF_00083"/>
    </source>
</evidence>
<comment type="catalytic activity">
    <reaction evidence="6 8 9">
        <text>an N-acyl-L-alpha-aminoacyl-tRNA + H2O = an N-acyl-L-amino acid + a tRNA + H(+)</text>
        <dbReference type="Rhea" id="RHEA:54448"/>
        <dbReference type="Rhea" id="RHEA-COMP:10123"/>
        <dbReference type="Rhea" id="RHEA-COMP:13883"/>
        <dbReference type="ChEBI" id="CHEBI:15377"/>
        <dbReference type="ChEBI" id="CHEBI:15378"/>
        <dbReference type="ChEBI" id="CHEBI:59874"/>
        <dbReference type="ChEBI" id="CHEBI:78442"/>
        <dbReference type="ChEBI" id="CHEBI:138191"/>
        <dbReference type="EC" id="3.1.1.29"/>
    </reaction>
</comment>
<dbReference type="GO" id="GO:0006515">
    <property type="term" value="P:protein quality control for misfolded or incompletely synthesized proteins"/>
    <property type="evidence" value="ECO:0007669"/>
    <property type="project" value="UniProtKB-UniRule"/>
</dbReference>
<keyword evidence="2 8" id="KW-0820">tRNA-binding</keyword>
<feature type="binding site" evidence="8">
    <location>
        <position position="14"/>
    </location>
    <ligand>
        <name>tRNA</name>
        <dbReference type="ChEBI" id="CHEBI:17843"/>
    </ligand>
</feature>
<dbReference type="NCBIfam" id="TIGR00447">
    <property type="entry name" value="pth"/>
    <property type="match status" value="1"/>
</dbReference>
<evidence type="ECO:0000256" key="6">
    <source>
        <dbReference type="ARBA" id="ARBA00048707"/>
    </source>
</evidence>
<evidence type="ECO:0000313" key="12">
    <source>
        <dbReference type="Proteomes" id="UP000317036"/>
    </source>
</evidence>
<dbReference type="GO" id="GO:0005737">
    <property type="term" value="C:cytoplasm"/>
    <property type="evidence" value="ECO:0007669"/>
    <property type="project" value="UniProtKB-SubCell"/>
</dbReference>
<sequence length="186" mass="20976">MKWFVGLGNPGRQYETTRHNIGFMALDRFADQHGIKITQSKCKALLGEGHVKGQKVYLLKPQTYMNLSGESIRAFMDFYKASMEDLVVIYDDLDTPFGSIRLRYQGSAGGHNGIKSTIQHLGTQSFNRIRIGISRPAPGRDIADYVLSTFSKDEFQIMPKVLEKTCDAMEHVLDNAFEKTMALYNG</sequence>
<evidence type="ECO:0000256" key="4">
    <source>
        <dbReference type="ARBA" id="ARBA00022884"/>
    </source>
</evidence>
<evidence type="ECO:0000313" key="11">
    <source>
        <dbReference type="EMBL" id="TVY06802.1"/>
    </source>
</evidence>
<comment type="subcellular location">
    <subcellularLocation>
        <location evidence="8">Cytoplasm</location>
    </subcellularLocation>
</comment>